<feature type="transmembrane region" description="Helical" evidence="2">
    <location>
        <begin position="40"/>
        <end position="67"/>
    </location>
</feature>
<keyword evidence="2" id="KW-0812">Transmembrane</keyword>
<keyword evidence="2" id="KW-0472">Membrane</keyword>
<reference evidence="3" key="1">
    <citation type="submission" date="2022-04" db="UniProtKB">
        <authorList>
            <consortium name="RefSeq"/>
        </authorList>
    </citation>
    <scope>IDENTIFICATION</scope>
    <source>
        <tissue evidence="3">In vitro plantlets</tissue>
    </source>
</reference>
<dbReference type="RefSeq" id="XP_015877291.3">
    <property type="nucleotide sequence ID" value="XM_016021805.4"/>
</dbReference>
<proteinExistence type="predicted"/>
<organism evidence="3">
    <name type="scientific">Ziziphus jujuba</name>
    <name type="common">Chinese jujube</name>
    <name type="synonym">Ziziphus sativa</name>
    <dbReference type="NCBI Taxonomy" id="326968"/>
    <lineage>
        <taxon>Eukaryota</taxon>
        <taxon>Viridiplantae</taxon>
        <taxon>Streptophyta</taxon>
        <taxon>Embryophyta</taxon>
        <taxon>Tracheophyta</taxon>
        <taxon>Spermatophyta</taxon>
        <taxon>Magnoliopsida</taxon>
        <taxon>eudicotyledons</taxon>
        <taxon>Gunneridae</taxon>
        <taxon>Pentapetalae</taxon>
        <taxon>rosids</taxon>
        <taxon>fabids</taxon>
        <taxon>Rosales</taxon>
        <taxon>Rhamnaceae</taxon>
        <taxon>Paliureae</taxon>
        <taxon>Ziziphus</taxon>
    </lineage>
</organism>
<accession>A0A6P3ZUX0</accession>
<dbReference type="Pfam" id="PF03767">
    <property type="entry name" value="Acid_phosphat_B"/>
    <property type="match status" value="1"/>
</dbReference>
<evidence type="ECO:0000256" key="2">
    <source>
        <dbReference type="SAM" id="Phobius"/>
    </source>
</evidence>
<dbReference type="Gene3D" id="3.40.50.1000">
    <property type="entry name" value="HAD superfamily/HAD-like"/>
    <property type="match status" value="1"/>
</dbReference>
<dbReference type="InterPro" id="IPR023214">
    <property type="entry name" value="HAD_sf"/>
</dbReference>
<evidence type="ECO:0000256" key="1">
    <source>
        <dbReference type="SAM" id="MobiDB-lite"/>
    </source>
</evidence>
<evidence type="ECO:0000313" key="3">
    <source>
        <dbReference type="RefSeq" id="XP_015877290.1"/>
    </source>
</evidence>
<dbReference type="PANTHER" id="PTHR31284">
    <property type="entry name" value="ACID PHOSPHATASE-LIKE PROTEIN"/>
    <property type="match status" value="1"/>
</dbReference>
<dbReference type="GeneID" id="107413763"/>
<dbReference type="AlphaFoldDB" id="A0A6P3ZUX0"/>
<feature type="region of interest" description="Disordered" evidence="1">
    <location>
        <begin position="1"/>
        <end position="24"/>
    </location>
</feature>
<dbReference type="KEGG" id="zju:107413763"/>
<protein>
    <submittedName>
        <fullName evidence="3">uncharacterized protein At2g39920</fullName>
    </submittedName>
</protein>
<gene>
    <name evidence="3" type="primary">LOC107413763</name>
</gene>
<dbReference type="InterPro" id="IPR005519">
    <property type="entry name" value="Acid_phosphat_B-like"/>
</dbReference>
<dbReference type="RefSeq" id="XP_015877290.3">
    <property type="nucleotide sequence ID" value="XM_016021804.4"/>
</dbReference>
<dbReference type="RefSeq" id="XP_015877290.1">
    <property type="nucleotide sequence ID" value="XM_016021804.2"/>
</dbReference>
<name>A0A6P3ZUX0_ZIZJJ</name>
<sequence length="309" mass="35304">MSAYGHQMEREYSAQSLSSRGGSDRESHYVVETGFYMTSFAATIFIAALVTIGVLFITLLIALTVMLQSCQSRSAGLIESQKSDYDYNKCKIFVMHAELNNLESGHIPIVCRVPTVLYIKQGQYARDLNSTMSVVENFFSNVSPLNDGLDVVLMDVDDILSSNPHNANILLKRYDEFGCSNCIEEVKHLKEMLIHNIYKKLHDRSWTLVLFSRRAERQKNATIEHLVSSGYRDWSSLIMRSEDEMHMDSCEYLSRRKAALLKEGFRLRGTISSRLDALTGSYSREHIFKVPNPLYYNFEDQNENADKTS</sequence>
<dbReference type="PANTHER" id="PTHR31284:SF22">
    <property type="entry name" value="ACID PHOSPHATASE"/>
    <property type="match status" value="1"/>
</dbReference>
<keyword evidence="2" id="KW-1133">Transmembrane helix</keyword>